<dbReference type="EMBL" id="FUWS01000014">
    <property type="protein sequence ID" value="SKA35351.1"/>
    <property type="molecule type" value="Genomic_DNA"/>
</dbReference>
<evidence type="ECO:0000256" key="1">
    <source>
        <dbReference type="SAM" id="MobiDB-lite"/>
    </source>
</evidence>
<evidence type="ECO:0000313" key="3">
    <source>
        <dbReference type="Proteomes" id="UP000190637"/>
    </source>
</evidence>
<dbReference type="STRING" id="1122192.SAMN02745673_04474"/>
<keyword evidence="3" id="KW-1185">Reference proteome</keyword>
<dbReference type="InterPro" id="IPR023393">
    <property type="entry name" value="START-like_dom_sf"/>
</dbReference>
<reference evidence="2 3" key="1">
    <citation type="submission" date="2017-02" db="EMBL/GenBank/DDBJ databases">
        <authorList>
            <person name="Peterson S.W."/>
        </authorList>
    </citation>
    <scope>NUCLEOTIDE SEQUENCE [LARGE SCALE GENOMIC DNA]</scope>
    <source>
        <strain evidence="2 3">DSM 45154</strain>
    </source>
</reference>
<sequence length="154" mass="16318">MEKSAKLVLAAFGAAGVAVLLSGRSRDRGTDGRRPRWQVVTVNRPVEEVAPAGRPPEPLAALGDAVRTRVRPAPGGRGTELAARPGDGTRGRARLARTMGRHPEQTVATALREAKQLLEVGEVTTVEGQPAGRRTATGTLLRSAAHRSRGRLPR</sequence>
<feature type="region of interest" description="Disordered" evidence="1">
    <location>
        <begin position="128"/>
        <end position="154"/>
    </location>
</feature>
<proteinExistence type="predicted"/>
<dbReference type="RefSeq" id="WP_159457301.1">
    <property type="nucleotide sequence ID" value="NZ_FUWS01000014.1"/>
</dbReference>
<dbReference type="Proteomes" id="UP000190637">
    <property type="component" value="Unassembled WGS sequence"/>
</dbReference>
<dbReference type="Gene3D" id="3.30.530.20">
    <property type="match status" value="1"/>
</dbReference>
<evidence type="ECO:0000313" key="2">
    <source>
        <dbReference type="EMBL" id="SKA35351.1"/>
    </source>
</evidence>
<accession>A0A1T4T519</accession>
<gene>
    <name evidence="2" type="ORF">SAMN02745673_04474</name>
</gene>
<feature type="region of interest" description="Disordered" evidence="1">
    <location>
        <begin position="69"/>
        <end position="91"/>
    </location>
</feature>
<dbReference type="AlphaFoldDB" id="A0A1T4T519"/>
<organism evidence="2 3">
    <name type="scientific">Marinactinospora thermotolerans DSM 45154</name>
    <dbReference type="NCBI Taxonomy" id="1122192"/>
    <lineage>
        <taxon>Bacteria</taxon>
        <taxon>Bacillati</taxon>
        <taxon>Actinomycetota</taxon>
        <taxon>Actinomycetes</taxon>
        <taxon>Streptosporangiales</taxon>
        <taxon>Nocardiopsidaceae</taxon>
        <taxon>Marinactinospora</taxon>
    </lineage>
</organism>
<dbReference type="OrthoDB" id="3695445at2"/>
<name>A0A1T4T519_9ACTN</name>
<feature type="compositionally biased region" description="Basic residues" evidence="1">
    <location>
        <begin position="144"/>
        <end position="154"/>
    </location>
</feature>
<protein>
    <submittedName>
        <fullName evidence="2">Uncharacterized protein</fullName>
    </submittedName>
</protein>